<feature type="signal peptide" evidence="1">
    <location>
        <begin position="1"/>
        <end position="22"/>
    </location>
</feature>
<dbReference type="AlphaFoldDB" id="A0A545TR48"/>
<dbReference type="EMBL" id="VHSH01000004">
    <property type="protein sequence ID" value="TQV79601.1"/>
    <property type="molecule type" value="Genomic_DNA"/>
</dbReference>
<evidence type="ECO:0000256" key="1">
    <source>
        <dbReference type="SAM" id="SignalP"/>
    </source>
</evidence>
<gene>
    <name evidence="2" type="ORF">FKG95_12800</name>
</gene>
<name>A0A545TR48_9PROT</name>
<feature type="chain" id="PRO_5022073600" evidence="1">
    <location>
        <begin position="23"/>
        <end position="66"/>
    </location>
</feature>
<proteinExistence type="predicted"/>
<comment type="caution">
    <text evidence="2">The sequence shown here is derived from an EMBL/GenBank/DDBJ whole genome shotgun (WGS) entry which is preliminary data.</text>
</comment>
<dbReference type="Proteomes" id="UP000315252">
    <property type="component" value="Unassembled WGS sequence"/>
</dbReference>
<dbReference type="RefSeq" id="WP_142896782.1">
    <property type="nucleotide sequence ID" value="NZ_ML660055.1"/>
</dbReference>
<reference evidence="2 3" key="1">
    <citation type="submission" date="2019-06" db="EMBL/GenBank/DDBJ databases">
        <title>Whole genome sequence for Rhodospirillaceae sp. R148.</title>
        <authorList>
            <person name="Wang G."/>
        </authorList>
    </citation>
    <scope>NUCLEOTIDE SEQUENCE [LARGE SCALE GENOMIC DNA]</scope>
    <source>
        <strain evidence="2 3">R148</strain>
    </source>
</reference>
<sequence>MRKRVAVPAAALTLAAFLVAPAAVYACSGMKSVENEAQTETQTAQTLIPTTTGSAPMTLKPETKAN</sequence>
<protein>
    <submittedName>
        <fullName evidence="2">Uncharacterized protein</fullName>
    </submittedName>
</protein>
<dbReference type="PROSITE" id="PS51257">
    <property type="entry name" value="PROKAR_LIPOPROTEIN"/>
    <property type="match status" value="1"/>
</dbReference>
<keyword evidence="3" id="KW-1185">Reference proteome</keyword>
<evidence type="ECO:0000313" key="2">
    <source>
        <dbReference type="EMBL" id="TQV79601.1"/>
    </source>
</evidence>
<evidence type="ECO:0000313" key="3">
    <source>
        <dbReference type="Proteomes" id="UP000315252"/>
    </source>
</evidence>
<organism evidence="2 3">
    <name type="scientific">Denitrobaculum tricleocarpae</name>
    <dbReference type="NCBI Taxonomy" id="2591009"/>
    <lineage>
        <taxon>Bacteria</taxon>
        <taxon>Pseudomonadati</taxon>
        <taxon>Pseudomonadota</taxon>
        <taxon>Alphaproteobacteria</taxon>
        <taxon>Rhodospirillales</taxon>
        <taxon>Rhodospirillaceae</taxon>
        <taxon>Denitrobaculum</taxon>
    </lineage>
</organism>
<keyword evidence="1" id="KW-0732">Signal</keyword>
<accession>A0A545TR48</accession>